<dbReference type="GO" id="GO:0003735">
    <property type="term" value="F:structural constituent of ribosome"/>
    <property type="evidence" value="ECO:0007669"/>
    <property type="project" value="TreeGrafter"/>
</dbReference>
<organism evidence="1">
    <name type="scientific">Culicoides sonorensis</name>
    <name type="common">Biting midge</name>
    <dbReference type="NCBI Taxonomy" id="179676"/>
    <lineage>
        <taxon>Eukaryota</taxon>
        <taxon>Metazoa</taxon>
        <taxon>Ecdysozoa</taxon>
        <taxon>Arthropoda</taxon>
        <taxon>Hexapoda</taxon>
        <taxon>Insecta</taxon>
        <taxon>Pterygota</taxon>
        <taxon>Neoptera</taxon>
        <taxon>Endopterygota</taxon>
        <taxon>Diptera</taxon>
        <taxon>Nematocera</taxon>
        <taxon>Chironomoidea</taxon>
        <taxon>Ceratopogonidae</taxon>
        <taxon>Ceratopogoninae</taxon>
        <taxon>Culicoides</taxon>
        <taxon>Monoculicoides</taxon>
    </lineage>
</organism>
<sequence>MEKYAIPNKLPSKQVAILAHRRKRINQDKARITQKHTGGLKKFKGKGFIKPETLVATYRKAERDDMRIKRTAEVYGLRPKTFVKDESRKLILVFRHRGNRIAAKSVIHILREMRLSKKYHATLMKVTDENLKLLAAVEPYVSWGYPSIQTVRDLVFKYGFTKEKGKKVNISSNLQVEQALGDHNIICMEDLVHELFTVGPHFDEVNNFLTHFVLQAPKTGWEKSKGQHFSKGGESGFRGENINELFASIL</sequence>
<dbReference type="PANTHER" id="PTHR11524:SF58">
    <property type="entry name" value="IP16805P"/>
    <property type="match status" value="1"/>
</dbReference>
<dbReference type="SUPFAM" id="SSF55129">
    <property type="entry name" value="Ribosomal protein L30p/L7e"/>
    <property type="match status" value="1"/>
</dbReference>
<reference evidence="1" key="1">
    <citation type="submission" date="2018-04" db="EMBL/GenBank/DDBJ databases">
        <authorList>
            <person name="Go L.Y."/>
            <person name="Mitchell J.A."/>
        </authorList>
    </citation>
    <scope>NUCLEOTIDE SEQUENCE</scope>
    <source>
        <tissue evidence="1">Whole organism</tissue>
    </source>
</reference>
<dbReference type="EMBL" id="UFQT01001734">
    <property type="protein sequence ID" value="SSX31569.1"/>
    <property type="molecule type" value="Genomic_DNA"/>
</dbReference>
<evidence type="ECO:0000313" key="2">
    <source>
        <dbReference type="EMBL" id="SSX31569.1"/>
    </source>
</evidence>
<dbReference type="InterPro" id="IPR039699">
    <property type="entry name" value="Ribosomal_uL30"/>
</dbReference>
<dbReference type="GO" id="GO:0003723">
    <property type="term" value="F:RNA binding"/>
    <property type="evidence" value="ECO:0007669"/>
    <property type="project" value="TreeGrafter"/>
</dbReference>
<dbReference type="Gene3D" id="1.10.15.30">
    <property type="match status" value="1"/>
</dbReference>
<dbReference type="AlphaFoldDB" id="A0A336L6L2"/>
<dbReference type="OMA" id="NEWEMEG"/>
<dbReference type="VEuPathDB" id="VectorBase:CSON003825"/>
<proteinExistence type="predicted"/>
<evidence type="ECO:0000313" key="1">
    <source>
        <dbReference type="EMBL" id="SSX12080.1"/>
    </source>
</evidence>
<dbReference type="PANTHER" id="PTHR11524">
    <property type="entry name" value="60S RIBOSOMAL PROTEIN L7"/>
    <property type="match status" value="1"/>
</dbReference>
<accession>A0A336L6L2</accession>
<dbReference type="EMBL" id="UFQS01001734">
    <property type="protein sequence ID" value="SSX12080.1"/>
    <property type="molecule type" value="Genomic_DNA"/>
</dbReference>
<dbReference type="GO" id="GO:0000463">
    <property type="term" value="P:maturation of LSU-rRNA from tricistronic rRNA transcript (SSU-rRNA, 5.8S rRNA, LSU-rRNA)"/>
    <property type="evidence" value="ECO:0007669"/>
    <property type="project" value="TreeGrafter"/>
</dbReference>
<name>A0A336L6L2_CULSO</name>
<dbReference type="InterPro" id="IPR036919">
    <property type="entry name" value="Ribo_uL30_ferredoxin-like_sf"/>
</dbReference>
<dbReference type="Gene3D" id="3.30.1390.20">
    <property type="entry name" value="Ribosomal protein L30, ferredoxin-like fold domain"/>
    <property type="match status" value="1"/>
</dbReference>
<dbReference type="GO" id="GO:0022625">
    <property type="term" value="C:cytosolic large ribosomal subunit"/>
    <property type="evidence" value="ECO:0007669"/>
    <property type="project" value="TreeGrafter"/>
</dbReference>
<reference evidence="2" key="2">
    <citation type="submission" date="2018-07" db="EMBL/GenBank/DDBJ databases">
        <authorList>
            <person name="Quirk P.G."/>
            <person name="Krulwich T.A."/>
        </authorList>
    </citation>
    <scope>NUCLEOTIDE SEQUENCE</scope>
</reference>
<dbReference type="InterPro" id="IPR035808">
    <property type="entry name" value="Ribosomal_uL30_euk_arc"/>
</dbReference>
<dbReference type="CDD" id="cd01657">
    <property type="entry name" value="Ribosomal_L7_archeal_euk"/>
    <property type="match status" value="1"/>
</dbReference>
<gene>
    <name evidence="1" type="primary">CSON003825</name>
</gene>
<protein>
    <submittedName>
        <fullName evidence="1">CSON003825 protein</fullName>
    </submittedName>
</protein>